<dbReference type="PRINTS" id="PR00740">
    <property type="entry name" value="GLHYDRLASE27"/>
</dbReference>
<dbReference type="EMBL" id="CACRXK020034629">
    <property type="protein sequence ID" value="CAB4044344.1"/>
    <property type="molecule type" value="Genomic_DNA"/>
</dbReference>
<dbReference type="Pfam" id="PF16499">
    <property type="entry name" value="Melibiase_2"/>
    <property type="match status" value="1"/>
</dbReference>
<dbReference type="OrthoDB" id="5795902at2759"/>
<dbReference type="InterPro" id="IPR017853">
    <property type="entry name" value="GH"/>
</dbReference>
<keyword evidence="3 4" id="KW-0326">Glycosidase</keyword>
<comment type="caution">
    <text evidence="5">The sequence shown here is derived from an EMBL/GenBank/DDBJ whole genome shotgun (WGS) entry which is preliminary data.</text>
</comment>
<organism evidence="5 6">
    <name type="scientific">Paramuricea clavata</name>
    <name type="common">Red gorgonian</name>
    <name type="synonym">Violescent sea-whip</name>
    <dbReference type="NCBI Taxonomy" id="317549"/>
    <lineage>
        <taxon>Eukaryota</taxon>
        <taxon>Metazoa</taxon>
        <taxon>Cnidaria</taxon>
        <taxon>Anthozoa</taxon>
        <taxon>Octocorallia</taxon>
        <taxon>Malacalcyonacea</taxon>
        <taxon>Plexauridae</taxon>
        <taxon>Paramuricea</taxon>
    </lineage>
</organism>
<sequence length="171" mass="19016">MAASFSYLLCFLSFSLVGALNNGLGLTPQMGWNSWNHFACNINEQLISETIQALSTSQLSKVGYEYVNIDDCWAENRTSDGKIVVDYKAFPHGIAPLADLAHAQGLKFGVYSDAGYKTCAGRPGSLDHEVSDAYSYASWKVDYLKYDNCFTDLSKPEKRYPVMRDALNKVQ</sequence>
<dbReference type="PANTHER" id="PTHR11452:SF75">
    <property type="entry name" value="ALPHA-GALACTOSIDASE MEL1"/>
    <property type="match status" value="1"/>
</dbReference>
<name>A0A6S7KN06_PARCT</name>
<reference evidence="5" key="1">
    <citation type="submission" date="2020-04" db="EMBL/GenBank/DDBJ databases">
        <authorList>
            <person name="Alioto T."/>
            <person name="Alioto T."/>
            <person name="Gomez Garrido J."/>
        </authorList>
    </citation>
    <scope>NUCLEOTIDE SEQUENCE</scope>
    <source>
        <strain evidence="5">A484AB</strain>
    </source>
</reference>
<keyword evidence="2 4" id="KW-0378">Hydrolase</keyword>
<dbReference type="InterPro" id="IPR013785">
    <property type="entry name" value="Aldolase_TIM"/>
</dbReference>
<dbReference type="AlphaFoldDB" id="A0A6S7KN06"/>
<dbReference type="CDD" id="cd14792">
    <property type="entry name" value="GH27"/>
    <property type="match status" value="1"/>
</dbReference>
<dbReference type="Proteomes" id="UP001152795">
    <property type="component" value="Unassembled WGS sequence"/>
</dbReference>
<dbReference type="EC" id="3.2.1.-" evidence="4"/>
<dbReference type="InterPro" id="IPR002241">
    <property type="entry name" value="Glyco_hydro_27"/>
</dbReference>
<gene>
    <name evidence="5" type="ORF">PACLA_8A031621</name>
</gene>
<proteinExistence type="inferred from homology"/>
<keyword evidence="4" id="KW-1015">Disulfide bond</keyword>
<evidence type="ECO:0000256" key="4">
    <source>
        <dbReference type="RuleBase" id="RU361168"/>
    </source>
</evidence>
<dbReference type="GO" id="GO:0004553">
    <property type="term" value="F:hydrolase activity, hydrolyzing O-glycosyl compounds"/>
    <property type="evidence" value="ECO:0007669"/>
    <property type="project" value="InterPro"/>
</dbReference>
<dbReference type="Gene3D" id="3.20.20.70">
    <property type="entry name" value="Aldolase class I"/>
    <property type="match status" value="1"/>
</dbReference>
<keyword evidence="6" id="KW-1185">Reference proteome</keyword>
<dbReference type="SUPFAM" id="SSF51445">
    <property type="entry name" value="(Trans)glycosidases"/>
    <property type="match status" value="1"/>
</dbReference>
<dbReference type="GO" id="GO:0005975">
    <property type="term" value="P:carbohydrate metabolic process"/>
    <property type="evidence" value="ECO:0007669"/>
    <property type="project" value="InterPro"/>
</dbReference>
<dbReference type="PANTHER" id="PTHR11452">
    <property type="entry name" value="ALPHA-GALACTOSIDASE/ALPHA-N-ACETYLGALACTOSAMINIDASE"/>
    <property type="match status" value="1"/>
</dbReference>
<comment type="subunit">
    <text evidence="4">Homodimer.</text>
</comment>
<evidence type="ECO:0000256" key="2">
    <source>
        <dbReference type="ARBA" id="ARBA00022801"/>
    </source>
</evidence>
<evidence type="ECO:0000313" key="6">
    <source>
        <dbReference type="Proteomes" id="UP001152795"/>
    </source>
</evidence>
<evidence type="ECO:0000256" key="3">
    <source>
        <dbReference type="ARBA" id="ARBA00023295"/>
    </source>
</evidence>
<evidence type="ECO:0000313" key="5">
    <source>
        <dbReference type="EMBL" id="CAB4044344.1"/>
    </source>
</evidence>
<comment type="similarity">
    <text evidence="1 4">Belongs to the glycosyl hydrolase 27 family.</text>
</comment>
<protein>
    <recommendedName>
        <fullName evidence="4">Alpha-galactosidase</fullName>
        <ecNumber evidence="4">3.2.1.-</ecNumber>
    </recommendedName>
</protein>
<accession>A0A6S7KN06</accession>
<evidence type="ECO:0000256" key="1">
    <source>
        <dbReference type="ARBA" id="ARBA00009743"/>
    </source>
</evidence>